<evidence type="ECO:0000313" key="9">
    <source>
        <dbReference type="Proteomes" id="UP001474120"/>
    </source>
</evidence>
<evidence type="ECO:0000259" key="7">
    <source>
        <dbReference type="Pfam" id="PF00535"/>
    </source>
</evidence>
<evidence type="ECO:0000256" key="1">
    <source>
        <dbReference type="ARBA" id="ARBA00004236"/>
    </source>
</evidence>
<reference evidence="8 9" key="1">
    <citation type="submission" date="2024-04" db="EMBL/GenBank/DDBJ databases">
        <title>whole genome sequencing of Lutimonas vermicola strain IMCC1616.</title>
        <authorList>
            <person name="Bae S.S."/>
        </authorList>
    </citation>
    <scope>NUCLEOTIDE SEQUENCE [LARGE SCALE GENOMIC DNA]</scope>
    <source>
        <strain evidence="8 9">IMCC1616</strain>
    </source>
</reference>
<dbReference type="InterPro" id="IPR029044">
    <property type="entry name" value="Nucleotide-diphossugar_trans"/>
</dbReference>
<feature type="transmembrane region" description="Helical" evidence="6">
    <location>
        <begin position="291"/>
        <end position="316"/>
    </location>
</feature>
<evidence type="ECO:0000313" key="8">
    <source>
        <dbReference type="EMBL" id="MEL4454342.1"/>
    </source>
</evidence>
<accession>A0ABU9KVW5</accession>
<dbReference type="Gene3D" id="3.90.550.10">
    <property type="entry name" value="Spore Coat Polysaccharide Biosynthesis Protein SpsA, Chain A"/>
    <property type="match status" value="1"/>
</dbReference>
<evidence type="ECO:0000256" key="2">
    <source>
        <dbReference type="ARBA" id="ARBA00022475"/>
    </source>
</evidence>
<evidence type="ECO:0000256" key="3">
    <source>
        <dbReference type="ARBA" id="ARBA00022676"/>
    </source>
</evidence>
<keyword evidence="3 8" id="KW-0328">Glycosyltransferase</keyword>
<keyword evidence="2" id="KW-1003">Cell membrane</keyword>
<keyword evidence="9" id="KW-1185">Reference proteome</keyword>
<dbReference type="GO" id="GO:0016757">
    <property type="term" value="F:glycosyltransferase activity"/>
    <property type="evidence" value="ECO:0007669"/>
    <property type="project" value="UniProtKB-KW"/>
</dbReference>
<comment type="caution">
    <text evidence="8">The sequence shown here is derived from an EMBL/GenBank/DDBJ whole genome shotgun (WGS) entry which is preliminary data.</text>
</comment>
<dbReference type="RefSeq" id="WP_342157868.1">
    <property type="nucleotide sequence ID" value="NZ_JBCDNA010000001.1"/>
</dbReference>
<sequence length="367" mass="42241">MFLLITFCVTFLIQTYFYLFLFRKYTSYKQSENKPSVFEVSIVVCAKNEADNVKVLLPALAQQEFSNYQIIVVDDGSSDSTLSEILSFKQAHKDSNFEMEVIHISQKKSKGKKLALTKGILAARYDYILLTDADCKPVSRKWIDKMMAPFTEKSSVVLGYGAYDKIDRSVLNKLIRFETLLTAIQYFSYAIDGKAYMGVGRNMAYKKKTFLEAGGFADHIDVKSGDDDLFVSQVTNGENVAICDHMDSFTISVPQKKLFEWIRQKRRHITTSGHYNIKTKFSLGLFYVSQLSFYVLAIAAVLLNTYLYVIIPLFFIRFLFWYITLNKAATRLNEKDLIALGPLYEISTIFMQLYIFLKNIISPPKYW</sequence>
<dbReference type="EMBL" id="JBCDNA010000001">
    <property type="protein sequence ID" value="MEL4454342.1"/>
    <property type="molecule type" value="Genomic_DNA"/>
</dbReference>
<keyword evidence="5 6" id="KW-0472">Membrane</keyword>
<keyword evidence="6" id="KW-0812">Transmembrane</keyword>
<keyword evidence="4 8" id="KW-0808">Transferase</keyword>
<gene>
    <name evidence="8" type="ORF">AABB81_00430</name>
</gene>
<evidence type="ECO:0000256" key="4">
    <source>
        <dbReference type="ARBA" id="ARBA00022679"/>
    </source>
</evidence>
<dbReference type="InterPro" id="IPR001173">
    <property type="entry name" value="Glyco_trans_2-like"/>
</dbReference>
<feature type="transmembrane region" description="Helical" evidence="6">
    <location>
        <begin position="337"/>
        <end position="357"/>
    </location>
</feature>
<dbReference type="Pfam" id="PF00535">
    <property type="entry name" value="Glycos_transf_2"/>
    <property type="match status" value="1"/>
</dbReference>
<dbReference type="Proteomes" id="UP001474120">
    <property type="component" value="Unassembled WGS sequence"/>
</dbReference>
<keyword evidence="6" id="KW-1133">Transmembrane helix</keyword>
<evidence type="ECO:0000256" key="6">
    <source>
        <dbReference type="SAM" id="Phobius"/>
    </source>
</evidence>
<dbReference type="SUPFAM" id="SSF53448">
    <property type="entry name" value="Nucleotide-diphospho-sugar transferases"/>
    <property type="match status" value="1"/>
</dbReference>
<feature type="domain" description="Glycosyltransferase 2-like" evidence="7">
    <location>
        <begin position="41"/>
        <end position="208"/>
    </location>
</feature>
<comment type="subcellular location">
    <subcellularLocation>
        <location evidence="1">Cell membrane</location>
    </subcellularLocation>
</comment>
<dbReference type="PANTHER" id="PTHR43646">
    <property type="entry name" value="GLYCOSYLTRANSFERASE"/>
    <property type="match status" value="1"/>
</dbReference>
<name>A0ABU9KVW5_9FLAO</name>
<dbReference type="EC" id="2.4.-.-" evidence="8"/>
<evidence type="ECO:0000256" key="5">
    <source>
        <dbReference type="ARBA" id="ARBA00023136"/>
    </source>
</evidence>
<dbReference type="PANTHER" id="PTHR43646:SF2">
    <property type="entry name" value="GLYCOSYLTRANSFERASE 2-LIKE DOMAIN-CONTAINING PROTEIN"/>
    <property type="match status" value="1"/>
</dbReference>
<proteinExistence type="predicted"/>
<organism evidence="8 9">
    <name type="scientific">Lutimonas vermicola</name>
    <dbReference type="NCBI Taxonomy" id="414288"/>
    <lineage>
        <taxon>Bacteria</taxon>
        <taxon>Pseudomonadati</taxon>
        <taxon>Bacteroidota</taxon>
        <taxon>Flavobacteriia</taxon>
        <taxon>Flavobacteriales</taxon>
        <taxon>Flavobacteriaceae</taxon>
        <taxon>Lutimonas</taxon>
    </lineage>
</organism>
<protein>
    <submittedName>
        <fullName evidence="8">Glycosyltransferase</fullName>
        <ecNumber evidence="8">2.4.-.-</ecNumber>
    </submittedName>
</protein>